<dbReference type="PANTHER" id="PTHR30388">
    <property type="entry name" value="ALDEHYDE OXIDOREDUCTASE MOLYBDENUM COFACTOR ASSEMBLY PROTEIN"/>
    <property type="match status" value="1"/>
</dbReference>
<dbReference type="InterPro" id="IPR027051">
    <property type="entry name" value="XdhC_Rossmann_dom"/>
</dbReference>
<gene>
    <name evidence="3" type="ORF">ERS852470_03548</name>
</gene>
<dbReference type="GeneID" id="83013291"/>
<dbReference type="InterPro" id="IPR003777">
    <property type="entry name" value="XdhC_CoxI"/>
</dbReference>
<dbReference type="Pfam" id="PF02625">
    <property type="entry name" value="XdhC_CoxI"/>
    <property type="match status" value="1"/>
</dbReference>
<dbReference type="PANTHER" id="PTHR30388:SF6">
    <property type="entry name" value="XANTHINE DEHYDROGENASE SUBUNIT A-RELATED"/>
    <property type="match status" value="1"/>
</dbReference>
<proteinExistence type="predicted"/>
<evidence type="ECO:0000259" key="1">
    <source>
        <dbReference type="Pfam" id="PF02625"/>
    </source>
</evidence>
<organism evidence="3 4">
    <name type="scientific">Clostridium disporicum</name>
    <dbReference type="NCBI Taxonomy" id="84024"/>
    <lineage>
        <taxon>Bacteria</taxon>
        <taxon>Bacillati</taxon>
        <taxon>Bacillota</taxon>
        <taxon>Clostridia</taxon>
        <taxon>Eubacteriales</taxon>
        <taxon>Clostridiaceae</taxon>
        <taxon>Clostridium</taxon>
    </lineage>
</organism>
<dbReference type="InterPro" id="IPR052698">
    <property type="entry name" value="MoCofactor_Util/Proc"/>
</dbReference>
<dbReference type="AlphaFoldDB" id="A0A174IFU7"/>
<sequence length="344" mass="38635">MKRKFYKVVKENLLSKKDLFIFTILESVNDLDIGKKILKVDNEFIFEDERDREKYKEIIENLDLKETNKVFDINNSYKIMLEQIASKPKLVICGGGHISLELYKVAKMLDFNVIVIDDREEFANTERFPSADKVICKKFNEALEEINYDNNSYFVVVTRGHRADQICIESILNKEYKYLGMIGSKAKVANSVRQLVEKGYSSKEIEKIHAPIGLNIGAQTPAEIAISIAAQIIEIKNKSNLSNVDEKILNTINESNKKMVLVSILDKVGSSPRGVGAKMLVTDDKKLIGSIGGGSVENAAYEKALELIKQEKSYIESYDLSNSVAAKLGMACGGTIKVLLEYIK</sequence>
<accession>A0A174IFU7</accession>
<evidence type="ECO:0000259" key="2">
    <source>
        <dbReference type="Pfam" id="PF13478"/>
    </source>
</evidence>
<evidence type="ECO:0000313" key="4">
    <source>
        <dbReference type="Proteomes" id="UP000095558"/>
    </source>
</evidence>
<dbReference type="Gene3D" id="3.40.50.720">
    <property type="entry name" value="NAD(P)-binding Rossmann-like Domain"/>
    <property type="match status" value="1"/>
</dbReference>
<dbReference type="Pfam" id="PF13478">
    <property type="entry name" value="XdhC_C"/>
    <property type="match status" value="1"/>
</dbReference>
<name>A0A174IFU7_9CLOT</name>
<reference evidence="3 4" key="1">
    <citation type="submission" date="2015-09" db="EMBL/GenBank/DDBJ databases">
        <authorList>
            <consortium name="Pathogen Informatics"/>
        </authorList>
    </citation>
    <scope>NUCLEOTIDE SEQUENCE [LARGE SCALE GENOMIC DNA]</scope>
    <source>
        <strain evidence="3 4">2789STDY5834855</strain>
    </source>
</reference>
<feature type="domain" description="XdhC- CoxI" evidence="1">
    <location>
        <begin position="255"/>
        <end position="319"/>
    </location>
</feature>
<feature type="domain" description="XdhC Rossmann" evidence="2">
    <location>
        <begin position="90"/>
        <end position="232"/>
    </location>
</feature>
<protein>
    <submittedName>
        <fullName evidence="3">Xanthine dehydrogenase accessory factor</fullName>
    </submittedName>
</protein>
<dbReference type="OrthoDB" id="9773039at2"/>
<dbReference type="Proteomes" id="UP000095558">
    <property type="component" value="Unassembled WGS sequence"/>
</dbReference>
<evidence type="ECO:0000313" key="3">
    <source>
        <dbReference type="EMBL" id="CUO85076.1"/>
    </source>
</evidence>
<dbReference type="RefSeq" id="WP_042402344.1">
    <property type="nucleotide sequence ID" value="NZ_CYZV01000066.1"/>
</dbReference>
<dbReference type="EMBL" id="CYZV01000066">
    <property type="protein sequence ID" value="CUO85076.1"/>
    <property type="molecule type" value="Genomic_DNA"/>
</dbReference>